<keyword evidence="1 3" id="KW-0430">Lectin</keyword>
<dbReference type="InterPro" id="IPR013320">
    <property type="entry name" value="ConA-like_dom_sf"/>
</dbReference>
<evidence type="ECO:0000313" key="5">
    <source>
        <dbReference type="EMBL" id="KAH0619952.1"/>
    </source>
</evidence>
<dbReference type="CDD" id="cd00070">
    <property type="entry name" value="GLECT"/>
    <property type="match status" value="1"/>
</dbReference>
<evidence type="ECO:0000256" key="1">
    <source>
        <dbReference type="ARBA" id="ARBA00022734"/>
    </source>
</evidence>
<dbReference type="Gene3D" id="2.60.120.200">
    <property type="match status" value="2"/>
</dbReference>
<dbReference type="SUPFAM" id="SSF49899">
    <property type="entry name" value="Concanavalin A-like lectins/glucanases"/>
    <property type="match status" value="2"/>
</dbReference>
<reference evidence="5 6" key="1">
    <citation type="journal article" date="2022" name="Gigascience">
        <title>A chromosome-level genome assembly and annotation of the desert horned lizard, Phrynosoma platyrhinos, provides insight into chromosomal rearrangements among reptiles.</title>
        <authorList>
            <person name="Koochekian N."/>
            <person name="Ascanio A."/>
            <person name="Farleigh K."/>
            <person name="Card D.C."/>
            <person name="Schield D.R."/>
            <person name="Castoe T.A."/>
            <person name="Jezkova T."/>
        </authorList>
    </citation>
    <scope>NUCLEOTIDE SEQUENCE [LARGE SCALE GENOMIC DNA]</scope>
    <source>
        <strain evidence="5">NK-2021</strain>
    </source>
</reference>
<protein>
    <recommendedName>
        <fullName evidence="3">Galectin</fullName>
    </recommendedName>
</protein>
<dbReference type="InterPro" id="IPR001079">
    <property type="entry name" value="Galectin_CRD"/>
</dbReference>
<dbReference type="PANTHER" id="PTHR11346">
    <property type="entry name" value="GALECTIN"/>
    <property type="match status" value="1"/>
</dbReference>
<dbReference type="SMART" id="SM00276">
    <property type="entry name" value="GLECT"/>
    <property type="match status" value="1"/>
</dbReference>
<evidence type="ECO:0000259" key="4">
    <source>
        <dbReference type="PROSITE" id="PS51304"/>
    </source>
</evidence>
<dbReference type="PANTHER" id="PTHR11346:SF32">
    <property type="entry name" value="GALECTIN-4"/>
    <property type="match status" value="1"/>
</dbReference>
<evidence type="ECO:0000313" key="6">
    <source>
        <dbReference type="Proteomes" id="UP000826234"/>
    </source>
</evidence>
<dbReference type="Pfam" id="PF00337">
    <property type="entry name" value="Gal-bind_lectin"/>
    <property type="match status" value="2"/>
</dbReference>
<proteinExistence type="predicted"/>
<dbReference type="InterPro" id="IPR044156">
    <property type="entry name" value="Galectin-like"/>
</dbReference>
<organism evidence="5 6">
    <name type="scientific">Phrynosoma platyrhinos</name>
    <name type="common">Desert horned lizard</name>
    <dbReference type="NCBI Taxonomy" id="52577"/>
    <lineage>
        <taxon>Eukaryota</taxon>
        <taxon>Metazoa</taxon>
        <taxon>Chordata</taxon>
        <taxon>Craniata</taxon>
        <taxon>Vertebrata</taxon>
        <taxon>Euteleostomi</taxon>
        <taxon>Lepidosauria</taxon>
        <taxon>Squamata</taxon>
        <taxon>Bifurcata</taxon>
        <taxon>Unidentata</taxon>
        <taxon>Episquamata</taxon>
        <taxon>Toxicofera</taxon>
        <taxon>Iguania</taxon>
        <taxon>Phrynosomatidae</taxon>
        <taxon>Phrynosomatinae</taxon>
        <taxon>Phrynosoma</taxon>
    </lineage>
</organism>
<feature type="domain" description="Galectin" evidence="4">
    <location>
        <begin position="116"/>
        <end position="244"/>
    </location>
</feature>
<feature type="domain" description="Galectin" evidence="4">
    <location>
        <begin position="1"/>
        <end position="81"/>
    </location>
</feature>
<sequence>MRHLQAYVAGIPELKGQEFGSDKVNDGFAAAYLESANLNNIFPSVSINGSHFLEYKHRLPFHLVQNLHVNGDISLNCINFQGVAASVGSMFAQPGFAQPSFSGYSGVTLSNPAVPFHGAIPGAFIQFRKITIVGNVPFFANRFHVNLKNTMTGNIALHINPRFKEGALVRNTLINGTWGSEERYIHSMPFSPGQAFHMEITNLKKNYKVIVNGQVVFDYTHRIPPSHVDQLEIAGDVNLSSVQY</sequence>
<dbReference type="SMART" id="SM00908">
    <property type="entry name" value="Gal-bind_lectin"/>
    <property type="match status" value="1"/>
</dbReference>
<evidence type="ECO:0000256" key="2">
    <source>
        <dbReference type="ARBA" id="ARBA00022737"/>
    </source>
</evidence>
<keyword evidence="2" id="KW-0677">Repeat</keyword>
<dbReference type="Proteomes" id="UP000826234">
    <property type="component" value="Unassembled WGS sequence"/>
</dbReference>
<accession>A0ABQ7SRP7</accession>
<dbReference type="EMBL" id="JAIPUX010003439">
    <property type="protein sequence ID" value="KAH0619952.1"/>
    <property type="molecule type" value="Genomic_DNA"/>
</dbReference>
<keyword evidence="6" id="KW-1185">Reference proteome</keyword>
<dbReference type="PROSITE" id="PS51304">
    <property type="entry name" value="GALECTIN"/>
    <property type="match status" value="2"/>
</dbReference>
<name>A0ABQ7SRP7_PHRPL</name>
<comment type="caution">
    <text evidence="5">The sequence shown here is derived from an EMBL/GenBank/DDBJ whole genome shotgun (WGS) entry which is preliminary data.</text>
</comment>
<gene>
    <name evidence="5" type="ORF">JD844_014414</name>
</gene>
<evidence type="ECO:0000256" key="3">
    <source>
        <dbReference type="RuleBase" id="RU102079"/>
    </source>
</evidence>